<proteinExistence type="predicted"/>
<dbReference type="Proteomes" id="UP000010296">
    <property type="component" value="Unassembled WGS sequence"/>
</dbReference>
<evidence type="ECO:0000313" key="1">
    <source>
        <dbReference type="EMBL" id="EFU74986.1"/>
    </source>
</evidence>
<dbReference type="AlphaFoldDB" id="E6LCX6"/>
<sequence length="63" mass="7108">MKVPRALSLNKVKDNVFRRSHSNKGLHPQSKPPVRRVVMILVRINGITFWATDEKGQATKNAA</sequence>
<organism evidence="1 2">
    <name type="scientific">Enterococcus italicus (strain DSM 15952 / CCUG 50447 / LMG 22039 / TP 1.5)</name>
    <dbReference type="NCBI Taxonomy" id="888064"/>
    <lineage>
        <taxon>Bacteria</taxon>
        <taxon>Bacillati</taxon>
        <taxon>Bacillota</taxon>
        <taxon>Bacilli</taxon>
        <taxon>Lactobacillales</taxon>
        <taxon>Enterococcaceae</taxon>
        <taxon>Enterococcus</taxon>
    </lineage>
</organism>
<dbReference type="EMBL" id="AEPV01000004">
    <property type="protein sequence ID" value="EFU74986.1"/>
    <property type="molecule type" value="Genomic_DNA"/>
</dbReference>
<comment type="caution">
    <text evidence="1">The sequence shown here is derived from an EMBL/GenBank/DDBJ whole genome shotgun (WGS) entry which is preliminary data.</text>
</comment>
<reference evidence="1 2" key="1">
    <citation type="submission" date="2010-12" db="EMBL/GenBank/DDBJ databases">
        <authorList>
            <person name="Muzny D."/>
            <person name="Qin X."/>
            <person name="Deng J."/>
            <person name="Jiang H."/>
            <person name="Liu Y."/>
            <person name="Qu J."/>
            <person name="Song X.-Z."/>
            <person name="Zhang L."/>
            <person name="Thornton R."/>
            <person name="Coyle M."/>
            <person name="Francisco L."/>
            <person name="Jackson L."/>
            <person name="Javaid M."/>
            <person name="Korchina V."/>
            <person name="Kovar C."/>
            <person name="Mata R."/>
            <person name="Mathew T."/>
            <person name="Ngo R."/>
            <person name="Nguyen L."/>
            <person name="Nguyen N."/>
            <person name="Okwuonu G."/>
            <person name="Ongeri F."/>
            <person name="Pham C."/>
            <person name="Simmons D."/>
            <person name="Wilczek-Boney K."/>
            <person name="Hale W."/>
            <person name="Jakkamsetti A."/>
            <person name="Pham P."/>
            <person name="Ruth R."/>
            <person name="San Lucas F."/>
            <person name="Warren J."/>
            <person name="Zhang J."/>
            <person name="Zhao Z."/>
            <person name="Zhou C."/>
            <person name="Zhu D."/>
            <person name="Lee S."/>
            <person name="Bess C."/>
            <person name="Blankenburg K."/>
            <person name="Forbes L."/>
            <person name="Fu Q."/>
            <person name="Gubbala S."/>
            <person name="Hirani K."/>
            <person name="Jayaseelan J.C."/>
            <person name="Lara F."/>
            <person name="Munidasa M."/>
            <person name="Palculict T."/>
            <person name="Patil S."/>
            <person name="Pu L.-L."/>
            <person name="Saada N."/>
            <person name="Tang L."/>
            <person name="Weissenberger G."/>
            <person name="Zhu Y."/>
            <person name="Hemphill L."/>
            <person name="Shang Y."/>
            <person name="Youmans B."/>
            <person name="Ayvaz T."/>
            <person name="Ross M."/>
            <person name="Santibanez J."/>
            <person name="Aqrawi P."/>
            <person name="Gross S."/>
            <person name="Joshi V."/>
            <person name="Fowler G."/>
            <person name="Nazareth L."/>
            <person name="Reid J."/>
            <person name="Worley K."/>
            <person name="Petrosino J."/>
            <person name="Highlander S."/>
            <person name="Gibbs R."/>
        </authorList>
    </citation>
    <scope>NUCLEOTIDE SEQUENCE [LARGE SCALE GENOMIC DNA]</scope>
    <source>
        <strain evidence="2">DSM 15952 / CCUG 50447 / LMG 22039 / TP 1.5</strain>
    </source>
</reference>
<dbReference type="STRING" id="888064.HMPREF9088_0216"/>
<keyword evidence="2" id="KW-1185">Reference proteome</keyword>
<gene>
    <name evidence="1" type="ORF">HMPREF9088_0216</name>
</gene>
<evidence type="ECO:0000313" key="2">
    <source>
        <dbReference type="Proteomes" id="UP000010296"/>
    </source>
</evidence>
<name>E6LCX6_ENTI1</name>
<dbReference type="HOGENOM" id="CLU_2878912_0_0_9"/>
<protein>
    <submittedName>
        <fullName evidence="1">Uncharacterized protein</fullName>
    </submittedName>
</protein>
<accession>E6LCX6</accession>